<evidence type="ECO:0000259" key="2">
    <source>
        <dbReference type="Pfam" id="PF22725"/>
    </source>
</evidence>
<comment type="caution">
    <text evidence="3">The sequence shown here is derived from an EMBL/GenBank/DDBJ whole genome shotgun (WGS) entry which is preliminary data.</text>
</comment>
<reference evidence="3" key="1">
    <citation type="journal article" date="2014" name="Int. J. Syst. Evol. Microbiol.">
        <title>Complete genome sequence of Corynebacterium casei LMG S-19264T (=DSM 44701T), isolated from a smear-ripened cheese.</title>
        <authorList>
            <consortium name="US DOE Joint Genome Institute (JGI-PGF)"/>
            <person name="Walter F."/>
            <person name="Albersmeier A."/>
            <person name="Kalinowski J."/>
            <person name="Ruckert C."/>
        </authorList>
    </citation>
    <scope>NUCLEOTIDE SEQUENCE</scope>
    <source>
        <strain evidence="3">JCM 19831</strain>
    </source>
</reference>
<accession>A0A917TTC3</accession>
<reference evidence="3" key="2">
    <citation type="submission" date="2020-09" db="EMBL/GenBank/DDBJ databases">
        <authorList>
            <person name="Sun Q."/>
            <person name="Ohkuma M."/>
        </authorList>
    </citation>
    <scope>NUCLEOTIDE SEQUENCE</scope>
    <source>
        <strain evidence="3">JCM 19831</strain>
    </source>
</reference>
<dbReference type="SUPFAM" id="SSF55347">
    <property type="entry name" value="Glyceraldehyde-3-phosphate dehydrogenase-like, C-terminal domain"/>
    <property type="match status" value="1"/>
</dbReference>
<sequence>MGRRLRVGLVGGGLDSVIGETHQMALRVDGLFELVAGAMSIDPDVARASARAALIDESRSYRDYREMAQAEAERDDGIDLVVIATPPRTHFEIASTFLAGGINVLCEKPLARTVAEARRLVDAVQRSGLVFALNHCFTGYPVVRHARDAVAAGVIGRVTMVEMDFPSGDVDLAREPADPARRHWRFRPESMGRAGILGELGTHAHHLAEYVTGDRVTTVAATMHTFAAGREVYDNAYLTLGLSGGAVGRIWTSYVAIGNEHGLAFRIYGDEGGLLWRQEDPERLWLQRAGQAPTLLTKGGAGQSAAALGSSRFRPGHPEGYLLAFANIYRDLGLSLLAALAGDDPAPYRRSLPGVRDGLATLHLYEAAERSHDAGGTVEVVGQE</sequence>
<dbReference type="PANTHER" id="PTHR43708">
    <property type="entry name" value="CONSERVED EXPRESSED OXIDOREDUCTASE (EUROFUNG)"/>
    <property type="match status" value="1"/>
</dbReference>
<name>A0A917TTC3_9ACTN</name>
<evidence type="ECO:0000313" key="4">
    <source>
        <dbReference type="Proteomes" id="UP000642070"/>
    </source>
</evidence>
<proteinExistence type="predicted"/>
<evidence type="ECO:0000259" key="1">
    <source>
        <dbReference type="Pfam" id="PF01408"/>
    </source>
</evidence>
<feature type="domain" description="Gfo/Idh/MocA-like oxidoreductase N-terminal" evidence="1">
    <location>
        <begin position="5"/>
        <end position="135"/>
    </location>
</feature>
<evidence type="ECO:0000313" key="3">
    <source>
        <dbReference type="EMBL" id="GGM36392.1"/>
    </source>
</evidence>
<keyword evidence="4" id="KW-1185">Reference proteome</keyword>
<dbReference type="GO" id="GO:0000166">
    <property type="term" value="F:nucleotide binding"/>
    <property type="evidence" value="ECO:0007669"/>
    <property type="project" value="InterPro"/>
</dbReference>
<protein>
    <submittedName>
        <fullName evidence="3">Oxidoreductase</fullName>
    </submittedName>
</protein>
<dbReference type="InterPro" id="IPR051317">
    <property type="entry name" value="Gfo/Idh/MocA_oxidoreduct"/>
</dbReference>
<organism evidence="3 4">
    <name type="scientific">Dactylosporangium sucinum</name>
    <dbReference type="NCBI Taxonomy" id="1424081"/>
    <lineage>
        <taxon>Bacteria</taxon>
        <taxon>Bacillati</taxon>
        <taxon>Actinomycetota</taxon>
        <taxon>Actinomycetes</taxon>
        <taxon>Micromonosporales</taxon>
        <taxon>Micromonosporaceae</taxon>
        <taxon>Dactylosporangium</taxon>
    </lineage>
</organism>
<dbReference type="PANTHER" id="PTHR43708:SF3">
    <property type="entry name" value="OXIDOREDUCTASE"/>
    <property type="match status" value="1"/>
</dbReference>
<dbReference type="Pfam" id="PF22725">
    <property type="entry name" value="GFO_IDH_MocA_C3"/>
    <property type="match status" value="1"/>
</dbReference>
<feature type="domain" description="GFO/IDH/MocA-like oxidoreductase" evidence="2">
    <location>
        <begin position="143"/>
        <end position="274"/>
    </location>
</feature>
<dbReference type="Proteomes" id="UP000642070">
    <property type="component" value="Unassembled WGS sequence"/>
</dbReference>
<dbReference type="EMBL" id="BMPI01000019">
    <property type="protein sequence ID" value="GGM36392.1"/>
    <property type="molecule type" value="Genomic_DNA"/>
</dbReference>
<dbReference type="InterPro" id="IPR000683">
    <property type="entry name" value="Gfo/Idh/MocA-like_OxRdtase_N"/>
</dbReference>
<dbReference type="AlphaFoldDB" id="A0A917TTC3"/>
<dbReference type="Gene3D" id="3.30.360.10">
    <property type="entry name" value="Dihydrodipicolinate Reductase, domain 2"/>
    <property type="match status" value="1"/>
</dbReference>
<dbReference type="InterPro" id="IPR036291">
    <property type="entry name" value="NAD(P)-bd_dom_sf"/>
</dbReference>
<dbReference type="Pfam" id="PF01408">
    <property type="entry name" value="GFO_IDH_MocA"/>
    <property type="match status" value="1"/>
</dbReference>
<gene>
    <name evidence="3" type="ORF">GCM10007977_042240</name>
</gene>
<dbReference type="SUPFAM" id="SSF51735">
    <property type="entry name" value="NAD(P)-binding Rossmann-fold domains"/>
    <property type="match status" value="1"/>
</dbReference>
<dbReference type="InterPro" id="IPR055170">
    <property type="entry name" value="GFO_IDH_MocA-like_dom"/>
</dbReference>
<dbReference type="Gene3D" id="3.40.50.720">
    <property type="entry name" value="NAD(P)-binding Rossmann-like Domain"/>
    <property type="match status" value="1"/>
</dbReference>